<dbReference type="AlphaFoldDB" id="A0A6I4MG11"/>
<evidence type="ECO:0000259" key="2">
    <source>
        <dbReference type="PROSITE" id="PS50943"/>
    </source>
</evidence>
<evidence type="ECO:0000256" key="1">
    <source>
        <dbReference type="SAM" id="MobiDB-lite"/>
    </source>
</evidence>
<dbReference type="SUPFAM" id="SSF47413">
    <property type="entry name" value="lambda repressor-like DNA-binding domains"/>
    <property type="match status" value="1"/>
</dbReference>
<dbReference type="PROSITE" id="PS50943">
    <property type="entry name" value="HTH_CROC1"/>
    <property type="match status" value="1"/>
</dbReference>
<dbReference type="InterPro" id="IPR010982">
    <property type="entry name" value="Lambda_DNA-bd_dom_sf"/>
</dbReference>
<feature type="compositionally biased region" description="Low complexity" evidence="1">
    <location>
        <begin position="85"/>
        <end position="102"/>
    </location>
</feature>
<organism evidence="3 4">
    <name type="scientific">Actinomadura physcomitrii</name>
    <dbReference type="NCBI Taxonomy" id="2650748"/>
    <lineage>
        <taxon>Bacteria</taxon>
        <taxon>Bacillati</taxon>
        <taxon>Actinomycetota</taxon>
        <taxon>Actinomycetes</taxon>
        <taxon>Streptosporangiales</taxon>
        <taxon>Thermomonosporaceae</taxon>
        <taxon>Actinomadura</taxon>
    </lineage>
</organism>
<feature type="domain" description="HTH cro/C1-type" evidence="2">
    <location>
        <begin position="7"/>
        <end position="62"/>
    </location>
</feature>
<dbReference type="InterPro" id="IPR001387">
    <property type="entry name" value="Cro/C1-type_HTH"/>
</dbReference>
<dbReference type="EMBL" id="WBMS02000015">
    <property type="protein sequence ID" value="MWA02661.1"/>
    <property type="molecule type" value="Genomic_DNA"/>
</dbReference>
<name>A0A6I4MG11_9ACTN</name>
<protein>
    <submittedName>
        <fullName evidence="3">Helix-turn-helix domain-containing protein</fullName>
    </submittedName>
</protein>
<dbReference type="SMART" id="SM00530">
    <property type="entry name" value="HTH_XRE"/>
    <property type="match status" value="1"/>
</dbReference>
<evidence type="ECO:0000313" key="3">
    <source>
        <dbReference type="EMBL" id="MWA02661.1"/>
    </source>
</evidence>
<dbReference type="Pfam" id="PF01381">
    <property type="entry name" value="HTH_3"/>
    <property type="match status" value="1"/>
</dbReference>
<dbReference type="CDD" id="cd00093">
    <property type="entry name" value="HTH_XRE"/>
    <property type="match status" value="1"/>
</dbReference>
<evidence type="ECO:0000313" key="4">
    <source>
        <dbReference type="Proteomes" id="UP000462055"/>
    </source>
</evidence>
<sequence length="457" mass="49242">MTPRHWLARLRKSAGYSNQNSLAAQLGVHVATVSRWEAGTASVADRHRSALAAALGISPGELDQLLLDPAVAERRASADHRAEAADASGPLRPADPSPVRAPASVPAALGALGTAPADPIPADSVELLRIGLDRSVRAADTSFLAADWELTAYEHACAVRIAPPSAFISDIGVDIVDLREYLDTHSGSADTQGDAQGDAGVHRSLLRVSAWLCGLMAVALTEVGQLAAASRWWRTARQTARAGDDQRLQTWICGRWALAAQATGMPSLALRVTEQARGSGDHSPCAGSAEVRAARVLALATSNNPALGRLALTELAELEHLFAQLPEKVRNERDALWGWPERRLHATRTAVLVMLDDDGRSRTDLTKDLRTELSDLEPEAIRERAEVELKTSMLLVSAGQVLEGLETAAAALKELPIEHRTATLAYLARRVHQRVPERHRNHDTAQTLQAFAGHYRR</sequence>
<dbReference type="Proteomes" id="UP000462055">
    <property type="component" value="Unassembled WGS sequence"/>
</dbReference>
<dbReference type="RefSeq" id="WP_151595137.1">
    <property type="nucleotide sequence ID" value="NZ_WBMS02000015.1"/>
</dbReference>
<dbReference type="GO" id="GO:0003677">
    <property type="term" value="F:DNA binding"/>
    <property type="evidence" value="ECO:0007669"/>
    <property type="project" value="InterPro"/>
</dbReference>
<comment type="caution">
    <text evidence="3">The sequence shown here is derived from an EMBL/GenBank/DDBJ whole genome shotgun (WGS) entry which is preliminary data.</text>
</comment>
<gene>
    <name evidence="3" type="ORF">F8568_020240</name>
</gene>
<keyword evidence="4" id="KW-1185">Reference proteome</keyword>
<reference evidence="3" key="1">
    <citation type="submission" date="2019-12" db="EMBL/GenBank/DDBJ databases">
        <title>Actinomadura physcomitrii sp. nov., a novel actinomycete isolated from moss [Physcomitrium sphaericum (Ludw) Fuernr].</title>
        <authorList>
            <person name="Zhuang X."/>
        </authorList>
    </citation>
    <scope>NUCLEOTIDE SEQUENCE [LARGE SCALE GENOMIC DNA]</scope>
    <source>
        <strain evidence="3">LD22</strain>
    </source>
</reference>
<feature type="region of interest" description="Disordered" evidence="1">
    <location>
        <begin position="77"/>
        <end position="102"/>
    </location>
</feature>
<dbReference type="Gene3D" id="1.10.260.40">
    <property type="entry name" value="lambda repressor-like DNA-binding domains"/>
    <property type="match status" value="1"/>
</dbReference>
<accession>A0A6I4MG11</accession>
<proteinExistence type="predicted"/>